<feature type="domain" description="Major facilitator superfamily (MFS) profile" evidence="9">
    <location>
        <begin position="13"/>
        <end position="400"/>
    </location>
</feature>
<feature type="transmembrane region" description="Helical" evidence="8">
    <location>
        <begin position="284"/>
        <end position="305"/>
    </location>
</feature>
<evidence type="ECO:0000313" key="11">
    <source>
        <dbReference type="Proteomes" id="UP000241868"/>
    </source>
</evidence>
<comment type="subcellular location">
    <subcellularLocation>
        <location evidence="8">Cell inner membrane</location>
        <topology evidence="8">Multi-pass membrane protein</topology>
    </subcellularLocation>
    <subcellularLocation>
        <location evidence="1">Cell membrane</location>
        <topology evidence="1">Multi-pass membrane protein</topology>
    </subcellularLocation>
</comment>
<dbReference type="GO" id="GO:0005886">
    <property type="term" value="C:plasma membrane"/>
    <property type="evidence" value="ECO:0007669"/>
    <property type="project" value="UniProtKB-SubCell"/>
</dbReference>
<feature type="transmembrane region" description="Helical" evidence="8">
    <location>
        <begin position="167"/>
        <end position="188"/>
    </location>
</feature>
<keyword evidence="3 8" id="KW-0813">Transport</keyword>
<dbReference type="InterPro" id="IPR011701">
    <property type="entry name" value="MFS"/>
</dbReference>
<organism evidence="10 11">
    <name type="scientific">Neisseria iguanae</name>
    <dbReference type="NCBI Taxonomy" id="90242"/>
    <lineage>
        <taxon>Bacteria</taxon>
        <taxon>Pseudomonadati</taxon>
        <taxon>Pseudomonadota</taxon>
        <taxon>Betaproteobacteria</taxon>
        <taxon>Neisseriales</taxon>
        <taxon>Neisseriaceae</taxon>
        <taxon>Neisseria</taxon>
    </lineage>
</organism>
<evidence type="ECO:0000256" key="5">
    <source>
        <dbReference type="ARBA" id="ARBA00022692"/>
    </source>
</evidence>
<keyword evidence="4" id="KW-1003">Cell membrane</keyword>
<evidence type="ECO:0000256" key="6">
    <source>
        <dbReference type="ARBA" id="ARBA00022989"/>
    </source>
</evidence>
<feature type="transmembrane region" description="Helical" evidence="8">
    <location>
        <begin position="375"/>
        <end position="395"/>
    </location>
</feature>
<dbReference type="Pfam" id="PF07690">
    <property type="entry name" value="MFS_1"/>
    <property type="match status" value="1"/>
</dbReference>
<dbReference type="RefSeq" id="WP_106739709.1">
    <property type="nucleotide sequence ID" value="NZ_PXYY01000001.1"/>
</dbReference>
<sequence>MTAAEKPLGEKQMAVLMAMLIALMPFSIDAYLPAIPEMAENLGSNIHRIEQSLSMFMFGTAFGQLVGGSVSDIKGRKPVALAGLALHFISVLGLTMISNVEQLLALRAIQAFGAGMTVVVVGALVRDHYNGRKAAQMFALIGIILMIVPLMAPMIGALLQNLGGWRAIFWFLTAYSVLLLALVAVFLPKPIRTDKICRNIFAIVGGRFKQVLRNKGAMGYLFFQAFSFASMFAFLTESAFVYMNLYGVSPHSYAWIFGLNIITMALFNRVTAWRLKRGVHPQNILQWGIIIQFAANLLMMLLVLLANLPPMWALVACVMLSVGTQGLVSANTQACFMNYFKKESGSANAVLGVCQSVIGATMGLLTTWLHNGSALIMPLMMLAATVCGIVLLWMCSHEAWIENDKNYGEFK</sequence>
<dbReference type="SUPFAM" id="SSF103473">
    <property type="entry name" value="MFS general substrate transporter"/>
    <property type="match status" value="1"/>
</dbReference>
<feature type="transmembrane region" description="Helical" evidence="8">
    <location>
        <begin position="52"/>
        <end position="71"/>
    </location>
</feature>
<dbReference type="AlphaFoldDB" id="A0A2P7U3H8"/>
<keyword evidence="6 8" id="KW-1133">Transmembrane helix</keyword>
<dbReference type="Proteomes" id="UP000241868">
    <property type="component" value="Unassembled WGS sequence"/>
</dbReference>
<name>A0A2P7U3H8_9NEIS</name>
<evidence type="ECO:0000256" key="8">
    <source>
        <dbReference type="RuleBase" id="RU365088"/>
    </source>
</evidence>
<dbReference type="InterPro" id="IPR020846">
    <property type="entry name" value="MFS_dom"/>
</dbReference>
<evidence type="ECO:0000256" key="4">
    <source>
        <dbReference type="ARBA" id="ARBA00022475"/>
    </source>
</evidence>
<comment type="caution">
    <text evidence="10">The sequence shown here is derived from an EMBL/GenBank/DDBJ whole genome shotgun (WGS) entry which is preliminary data.</text>
</comment>
<proteinExistence type="inferred from homology"/>
<dbReference type="PANTHER" id="PTHR23502">
    <property type="entry name" value="MAJOR FACILITATOR SUPERFAMILY"/>
    <property type="match status" value="1"/>
</dbReference>
<dbReference type="InterPro" id="IPR036259">
    <property type="entry name" value="MFS_trans_sf"/>
</dbReference>
<accession>A0A2P7U3H8</accession>
<dbReference type="FunFam" id="1.20.1720.10:FF:000005">
    <property type="entry name" value="Bcr/CflA family efflux transporter"/>
    <property type="match status" value="1"/>
</dbReference>
<keyword evidence="8" id="KW-0997">Cell inner membrane</keyword>
<dbReference type="OrthoDB" id="9814303at2"/>
<protein>
    <recommendedName>
        <fullName evidence="8">Bcr/CflA family efflux transporter</fullName>
    </recommendedName>
</protein>
<feature type="transmembrane region" description="Helical" evidence="8">
    <location>
        <begin position="78"/>
        <end position="98"/>
    </location>
</feature>
<keyword evidence="7 8" id="KW-0472">Membrane</keyword>
<keyword evidence="11" id="KW-1185">Reference proteome</keyword>
<dbReference type="GO" id="GO:0042910">
    <property type="term" value="F:xenobiotic transmembrane transporter activity"/>
    <property type="evidence" value="ECO:0007669"/>
    <property type="project" value="InterPro"/>
</dbReference>
<evidence type="ECO:0000256" key="1">
    <source>
        <dbReference type="ARBA" id="ARBA00004651"/>
    </source>
</evidence>
<gene>
    <name evidence="10" type="ORF">C7N83_00090</name>
</gene>
<evidence type="ECO:0000313" key="10">
    <source>
        <dbReference type="EMBL" id="PSJ81465.1"/>
    </source>
</evidence>
<dbReference type="InterPro" id="IPR004812">
    <property type="entry name" value="Efflux_drug-R_Bcr/CmlA"/>
</dbReference>
<dbReference type="PROSITE" id="PS50850">
    <property type="entry name" value="MFS"/>
    <property type="match status" value="1"/>
</dbReference>
<evidence type="ECO:0000259" key="9">
    <source>
        <dbReference type="PROSITE" id="PS50850"/>
    </source>
</evidence>
<evidence type="ECO:0000256" key="3">
    <source>
        <dbReference type="ARBA" id="ARBA00022448"/>
    </source>
</evidence>
<dbReference type="CDD" id="cd17320">
    <property type="entry name" value="MFS_MdfA_MDR_like"/>
    <property type="match status" value="1"/>
</dbReference>
<keyword evidence="5 8" id="KW-0812">Transmembrane</keyword>
<dbReference type="Gene3D" id="1.20.1720.10">
    <property type="entry name" value="Multidrug resistance protein D"/>
    <property type="match status" value="1"/>
</dbReference>
<feature type="transmembrane region" description="Helical" evidence="8">
    <location>
        <begin position="349"/>
        <end position="369"/>
    </location>
</feature>
<feature type="transmembrane region" description="Helical" evidence="8">
    <location>
        <begin position="137"/>
        <end position="155"/>
    </location>
</feature>
<feature type="transmembrane region" description="Helical" evidence="8">
    <location>
        <begin position="104"/>
        <end position="125"/>
    </location>
</feature>
<feature type="transmembrane region" description="Helical" evidence="8">
    <location>
        <begin position="217"/>
        <end position="241"/>
    </location>
</feature>
<feature type="transmembrane region" description="Helical" evidence="8">
    <location>
        <begin position="12"/>
        <end position="32"/>
    </location>
</feature>
<comment type="similarity">
    <text evidence="2 8">Belongs to the major facilitator superfamily. Bcr/CmlA family.</text>
</comment>
<evidence type="ECO:0000256" key="2">
    <source>
        <dbReference type="ARBA" id="ARBA00006236"/>
    </source>
</evidence>
<dbReference type="NCBIfam" id="TIGR00710">
    <property type="entry name" value="efflux_Bcr_CflA"/>
    <property type="match status" value="1"/>
</dbReference>
<feature type="transmembrane region" description="Helical" evidence="8">
    <location>
        <begin position="253"/>
        <end position="272"/>
    </location>
</feature>
<reference evidence="10 11" key="1">
    <citation type="submission" date="2018-03" db="EMBL/GenBank/DDBJ databases">
        <title>Neisseria weixii sp. nov., isolated from the intestinal contents of Tibetan Plateau pika (Ochotona curzoniae) in Yushu, Qinghai Province, China.</title>
        <authorList>
            <person name="Gui Z."/>
        </authorList>
    </citation>
    <scope>NUCLEOTIDE SEQUENCE [LARGE SCALE GENOMIC DNA]</scope>
    <source>
        <strain evidence="10 11">ATCC 51483</strain>
    </source>
</reference>
<evidence type="ECO:0000256" key="7">
    <source>
        <dbReference type="ARBA" id="ARBA00023136"/>
    </source>
</evidence>
<dbReference type="GO" id="GO:1990961">
    <property type="term" value="P:xenobiotic detoxification by transmembrane export across the plasma membrane"/>
    <property type="evidence" value="ECO:0007669"/>
    <property type="project" value="InterPro"/>
</dbReference>
<feature type="transmembrane region" description="Helical" evidence="8">
    <location>
        <begin position="311"/>
        <end position="328"/>
    </location>
</feature>
<dbReference type="EMBL" id="PXYY01000001">
    <property type="protein sequence ID" value="PSJ81465.1"/>
    <property type="molecule type" value="Genomic_DNA"/>
</dbReference>
<dbReference type="PANTHER" id="PTHR23502:SF132">
    <property type="entry name" value="POLYAMINE TRANSPORTER 2-RELATED"/>
    <property type="match status" value="1"/>
</dbReference>